<comment type="caution">
    <text evidence="1">The sequence shown here is derived from an EMBL/GenBank/DDBJ whole genome shotgun (WGS) entry which is preliminary data.</text>
</comment>
<evidence type="ECO:0008006" key="3">
    <source>
        <dbReference type="Google" id="ProtNLM"/>
    </source>
</evidence>
<accession>A0A0F5YDS5</accession>
<dbReference type="Proteomes" id="UP000033607">
    <property type="component" value="Unassembled WGS sequence"/>
</dbReference>
<gene>
    <name evidence="1" type="ORF">WN50_17835</name>
</gene>
<dbReference type="AlphaFoldDB" id="A0A0F5YDS5"/>
<protein>
    <recommendedName>
        <fullName evidence="3">Sulfotransferase domain-containing protein</fullName>
    </recommendedName>
</protein>
<dbReference type="OrthoDB" id="287064at2"/>
<sequence>MKPINIALNTLIKKPKQINFSVRSILAREPTLSLLYQPYLWWGQYKQKSRGGDPKECFVSPDTEIVIDGFQGSANSFATLAFQTSQTKPIKLAHHLHSPAQIIQATKWKIPILLTIRDPMNTILSLTSRWPYISVTQGLQSFIGFYSKLKPYSSCYIVSSFDQTTQHLDQVIHRLNIKFNTQFDLVHTAQAQIHCKAKVSDNSTRSSIRQALKEKKKQEFLLSRNSEILENATALYHSFTELIDIV</sequence>
<proteinExistence type="predicted"/>
<evidence type="ECO:0000313" key="2">
    <source>
        <dbReference type="Proteomes" id="UP000033607"/>
    </source>
</evidence>
<organism evidence="1 2">
    <name type="scientific">Limnoraphis robusta CS-951</name>
    <dbReference type="NCBI Taxonomy" id="1637645"/>
    <lineage>
        <taxon>Bacteria</taxon>
        <taxon>Bacillati</taxon>
        <taxon>Cyanobacteriota</taxon>
        <taxon>Cyanophyceae</taxon>
        <taxon>Oscillatoriophycideae</taxon>
        <taxon>Oscillatoriales</taxon>
        <taxon>Sirenicapillariaceae</taxon>
        <taxon>Limnoraphis</taxon>
    </lineage>
</organism>
<name>A0A0F5YDS5_9CYAN</name>
<dbReference type="EMBL" id="LATL02000174">
    <property type="protein sequence ID" value="KKD36787.1"/>
    <property type="molecule type" value="Genomic_DNA"/>
</dbReference>
<reference evidence="1 2" key="1">
    <citation type="submission" date="2015-06" db="EMBL/GenBank/DDBJ databases">
        <title>Draft genome assembly of filamentous brackish cyanobacterium Limnoraphis robusta strain CS-951.</title>
        <authorList>
            <person name="Willis A."/>
            <person name="Parks M."/>
            <person name="Burford M.A."/>
        </authorList>
    </citation>
    <scope>NUCLEOTIDE SEQUENCE [LARGE SCALE GENOMIC DNA]</scope>
    <source>
        <strain evidence="1 2">CS-951</strain>
    </source>
</reference>
<dbReference type="RefSeq" id="WP_046279926.1">
    <property type="nucleotide sequence ID" value="NZ_LATL02000174.1"/>
</dbReference>
<evidence type="ECO:0000313" key="1">
    <source>
        <dbReference type="EMBL" id="KKD36787.1"/>
    </source>
</evidence>